<protein>
    <submittedName>
        <fullName evidence="15">Peptidase M48</fullName>
    </submittedName>
</protein>
<dbReference type="GO" id="GO:0005886">
    <property type="term" value="C:plasma membrane"/>
    <property type="evidence" value="ECO:0007669"/>
    <property type="project" value="UniProtKB-SubCell"/>
</dbReference>
<feature type="transmembrane region" description="Helical" evidence="13">
    <location>
        <begin position="159"/>
        <end position="183"/>
    </location>
</feature>
<feature type="transmembrane region" description="Helical" evidence="13">
    <location>
        <begin position="112"/>
        <end position="138"/>
    </location>
</feature>
<organism evidence="15 16">
    <name type="scientific">Sphingomonas gei</name>
    <dbReference type="NCBI Taxonomy" id="1395960"/>
    <lineage>
        <taxon>Bacteria</taxon>
        <taxon>Pseudomonadati</taxon>
        <taxon>Pseudomonadota</taxon>
        <taxon>Alphaproteobacteria</taxon>
        <taxon>Sphingomonadales</taxon>
        <taxon>Sphingomonadaceae</taxon>
        <taxon>Sphingomonas</taxon>
    </lineage>
</organism>
<evidence type="ECO:0000256" key="10">
    <source>
        <dbReference type="ARBA" id="ARBA00023049"/>
    </source>
</evidence>
<keyword evidence="6" id="KW-0479">Metal-binding</keyword>
<evidence type="ECO:0000256" key="11">
    <source>
        <dbReference type="ARBA" id="ARBA00023136"/>
    </source>
</evidence>
<feature type="transmembrane region" description="Helical" evidence="13">
    <location>
        <begin position="550"/>
        <end position="569"/>
    </location>
</feature>
<dbReference type="PANTHER" id="PTHR43221">
    <property type="entry name" value="PROTEASE HTPX"/>
    <property type="match status" value="1"/>
</dbReference>
<evidence type="ECO:0000256" key="9">
    <source>
        <dbReference type="ARBA" id="ARBA00022989"/>
    </source>
</evidence>
<name>A0A4S1X7P2_9SPHN</name>
<keyword evidence="3" id="KW-1003">Cell membrane</keyword>
<reference evidence="15 16" key="1">
    <citation type="submission" date="2019-04" db="EMBL/GenBank/DDBJ databases">
        <title>Sphingomonas psychrotolerans sp. nov., isolated from soil in the Tianshan Mountains, Xinjiang, China.</title>
        <authorList>
            <person name="Luo Y."/>
            <person name="Sheng H."/>
        </authorList>
    </citation>
    <scope>NUCLEOTIDE SEQUENCE [LARGE SCALE GENOMIC DNA]</scope>
    <source>
        <strain evidence="15 16">ZFGT-11</strain>
    </source>
</reference>
<dbReference type="GO" id="GO:0046872">
    <property type="term" value="F:metal ion binding"/>
    <property type="evidence" value="ECO:0007669"/>
    <property type="project" value="UniProtKB-KW"/>
</dbReference>
<dbReference type="GO" id="GO:0006508">
    <property type="term" value="P:proteolysis"/>
    <property type="evidence" value="ECO:0007669"/>
    <property type="project" value="UniProtKB-KW"/>
</dbReference>
<feature type="transmembrane region" description="Helical" evidence="13">
    <location>
        <begin position="9"/>
        <end position="28"/>
    </location>
</feature>
<keyword evidence="5 13" id="KW-0812">Transmembrane</keyword>
<feature type="transmembrane region" description="Helical" evidence="13">
    <location>
        <begin position="581"/>
        <end position="603"/>
    </location>
</feature>
<evidence type="ECO:0000256" key="13">
    <source>
        <dbReference type="SAM" id="Phobius"/>
    </source>
</evidence>
<keyword evidence="10" id="KW-0482">Metalloprotease</keyword>
<evidence type="ECO:0000256" key="6">
    <source>
        <dbReference type="ARBA" id="ARBA00022723"/>
    </source>
</evidence>
<dbReference type="RefSeq" id="WP_135964713.1">
    <property type="nucleotide sequence ID" value="NZ_SRXT01000006.1"/>
</dbReference>
<feature type="domain" description="Peptidase M48" evidence="14">
    <location>
        <begin position="301"/>
        <end position="473"/>
    </location>
</feature>
<accession>A0A4S1X7P2</accession>
<keyword evidence="9 13" id="KW-1133">Transmembrane helix</keyword>
<keyword evidence="16" id="KW-1185">Reference proteome</keyword>
<dbReference type="EMBL" id="SRXT01000006">
    <property type="protein sequence ID" value="TGX52169.1"/>
    <property type="molecule type" value="Genomic_DNA"/>
</dbReference>
<evidence type="ECO:0000256" key="4">
    <source>
        <dbReference type="ARBA" id="ARBA00022670"/>
    </source>
</evidence>
<evidence type="ECO:0000256" key="1">
    <source>
        <dbReference type="ARBA" id="ARBA00001947"/>
    </source>
</evidence>
<feature type="region of interest" description="Disordered" evidence="12">
    <location>
        <begin position="443"/>
        <end position="466"/>
    </location>
</feature>
<dbReference type="InterPro" id="IPR001915">
    <property type="entry name" value="Peptidase_M48"/>
</dbReference>
<gene>
    <name evidence="15" type="ORF">E5A73_15285</name>
</gene>
<evidence type="ECO:0000259" key="14">
    <source>
        <dbReference type="Pfam" id="PF01435"/>
    </source>
</evidence>
<keyword evidence="7" id="KW-0378">Hydrolase</keyword>
<evidence type="ECO:0000313" key="16">
    <source>
        <dbReference type="Proteomes" id="UP000306147"/>
    </source>
</evidence>
<dbReference type="PANTHER" id="PTHR43221:SF1">
    <property type="entry name" value="PROTEASE HTPX"/>
    <property type="match status" value="1"/>
</dbReference>
<evidence type="ECO:0000256" key="7">
    <source>
        <dbReference type="ARBA" id="ARBA00022801"/>
    </source>
</evidence>
<evidence type="ECO:0000256" key="12">
    <source>
        <dbReference type="SAM" id="MobiDB-lite"/>
    </source>
</evidence>
<comment type="subcellular location">
    <subcellularLocation>
        <location evidence="2">Cell membrane</location>
        <topology evidence="2">Multi-pass membrane protein</topology>
    </subcellularLocation>
</comment>
<keyword evidence="11 13" id="KW-0472">Membrane</keyword>
<comment type="caution">
    <text evidence="15">The sequence shown here is derived from an EMBL/GenBank/DDBJ whole genome shotgun (WGS) entry which is preliminary data.</text>
</comment>
<dbReference type="Proteomes" id="UP000306147">
    <property type="component" value="Unassembled WGS sequence"/>
</dbReference>
<evidence type="ECO:0000256" key="8">
    <source>
        <dbReference type="ARBA" id="ARBA00022833"/>
    </source>
</evidence>
<dbReference type="AlphaFoldDB" id="A0A4S1X7P2"/>
<proteinExistence type="predicted"/>
<dbReference type="InterPro" id="IPR050083">
    <property type="entry name" value="HtpX_protease"/>
</dbReference>
<evidence type="ECO:0000256" key="2">
    <source>
        <dbReference type="ARBA" id="ARBA00004651"/>
    </source>
</evidence>
<evidence type="ECO:0000313" key="15">
    <source>
        <dbReference type="EMBL" id="TGX52169.1"/>
    </source>
</evidence>
<keyword evidence="4" id="KW-0645">Protease</keyword>
<keyword evidence="8" id="KW-0862">Zinc</keyword>
<dbReference type="Pfam" id="PF01435">
    <property type="entry name" value="Peptidase_M48"/>
    <property type="match status" value="1"/>
</dbReference>
<evidence type="ECO:0000256" key="5">
    <source>
        <dbReference type="ARBA" id="ARBA00022692"/>
    </source>
</evidence>
<dbReference type="GO" id="GO:0004222">
    <property type="term" value="F:metalloendopeptidase activity"/>
    <property type="evidence" value="ECO:0007669"/>
    <property type="project" value="InterPro"/>
</dbReference>
<feature type="transmembrane region" description="Helical" evidence="13">
    <location>
        <begin position="195"/>
        <end position="215"/>
    </location>
</feature>
<evidence type="ECO:0000256" key="3">
    <source>
        <dbReference type="ARBA" id="ARBA00022475"/>
    </source>
</evidence>
<comment type="cofactor">
    <cofactor evidence="1">
        <name>Zn(2+)</name>
        <dbReference type="ChEBI" id="CHEBI:29105"/>
    </cofactor>
</comment>
<sequence>MSSRIRETLILVLTTLILPLAVLGLGIWEQQRAPAQLAENAARRAEVAAALADLEAATRAASAEGKIAFDAQIRMDGRVYVGEAAVGLAREELSRLDRATFVENIRNTLPPVVIVCAALVFAISLLLLLGSMALGWAGRQSRDALERGFGLVRRALPPVLGLQVVLTAVGVVAAVAFEAAPLAELDNPGTGDMKLMLIAVVVMGFSLWTAGKAVFNLRHTLALFEPDPLEIDGRSVSRSEAPGLWQWIDGLADRLRALLPDQIVVGLTRGFFVTSGPKLLSPGGERFEGRTLYLPLPYLPLLRQDEAEAIIGHELGHFTGGDTEYSLRFVPIYAGVNRSLAAMVLAGRGADGSDGLITRPAVELGLFVMERFDRAVLHWSRLREFAADEAGARITSPEAQARALLRTDAVEGRIAETLGDAFHHPETAPADLVAATLDRAWEHGLDDPSGIEEPPQAHPTDTHPPRHQRLAALGVTPCPALLAEVTAPPAADAMARVRALFAAPDQLFGDLTADFTGGAREAHRAHRESLETAAAAVDAEAMLVCDSTKAGGWALTVGGVIFAAMAIGVKLQEAQFPEGANLIAGGAGLVALVFLVVGAKLLIRGEKPFVTLHPDTLVLDGVDRPLSWREIEQVGYQVVGGAANSNGLRFSVFLTSDAALPGRAKGFRRAKISRKQHKVEIASRRLRNKMTAQAFAELIERYRMADHARWVLEQQDAGAAHIDTQPG</sequence>
<dbReference type="OrthoDB" id="15218at2"/>
<dbReference type="CDD" id="cd07328">
    <property type="entry name" value="M48_Ste24p_like"/>
    <property type="match status" value="1"/>
</dbReference>